<dbReference type="InterPro" id="IPR053772">
    <property type="entry name" value="At1g61320/At1g61330-like"/>
</dbReference>
<accession>A0AAD8VEX4</accession>
<dbReference type="SUPFAM" id="SSF52047">
    <property type="entry name" value="RNI-like"/>
    <property type="match status" value="1"/>
</dbReference>
<dbReference type="EMBL" id="JAUUTY010000007">
    <property type="protein sequence ID" value="KAK1603739.1"/>
    <property type="molecule type" value="Genomic_DNA"/>
</dbReference>
<dbReference type="PANTHER" id="PTHR34145">
    <property type="entry name" value="OS02G0105600 PROTEIN"/>
    <property type="match status" value="1"/>
</dbReference>
<organism evidence="2 3">
    <name type="scientific">Lolium multiflorum</name>
    <name type="common">Italian ryegrass</name>
    <name type="synonym">Lolium perenne subsp. multiflorum</name>
    <dbReference type="NCBI Taxonomy" id="4521"/>
    <lineage>
        <taxon>Eukaryota</taxon>
        <taxon>Viridiplantae</taxon>
        <taxon>Streptophyta</taxon>
        <taxon>Embryophyta</taxon>
        <taxon>Tracheophyta</taxon>
        <taxon>Spermatophyta</taxon>
        <taxon>Magnoliopsida</taxon>
        <taxon>Liliopsida</taxon>
        <taxon>Poales</taxon>
        <taxon>Poaceae</taxon>
        <taxon>BOP clade</taxon>
        <taxon>Pooideae</taxon>
        <taxon>Poodae</taxon>
        <taxon>Poeae</taxon>
        <taxon>Poeae Chloroplast Group 2 (Poeae type)</taxon>
        <taxon>Loliodinae</taxon>
        <taxon>Loliinae</taxon>
        <taxon>Lolium</taxon>
    </lineage>
</organism>
<reference evidence="2" key="1">
    <citation type="submission" date="2023-07" db="EMBL/GenBank/DDBJ databases">
        <title>A chromosome-level genome assembly of Lolium multiflorum.</title>
        <authorList>
            <person name="Chen Y."/>
            <person name="Copetti D."/>
            <person name="Kolliker R."/>
            <person name="Studer B."/>
        </authorList>
    </citation>
    <scope>NUCLEOTIDE SEQUENCE</scope>
    <source>
        <strain evidence="2">02402/16</strain>
        <tissue evidence="2">Leaf</tissue>
    </source>
</reference>
<gene>
    <name evidence="2" type="ORF">QYE76_027412</name>
</gene>
<evidence type="ECO:0000313" key="2">
    <source>
        <dbReference type="EMBL" id="KAK1603739.1"/>
    </source>
</evidence>
<name>A0AAD8VEX4_LOLMU</name>
<dbReference type="Proteomes" id="UP001231189">
    <property type="component" value="Unassembled WGS sequence"/>
</dbReference>
<sequence>MVRALNRVRDVLEPVGETLAVVSSVLGIVVGAKEIVQDVRYIVDSARGTLARGRGGDPTREGGGAVDLAGDALSRISKGFPPVNGDRPGASVRAELENKLIHTGERSYHHQRKLICQTQRDITFENLPEVSDDFFFWGMQLPLDLSHAKELETVNVSFFGINFEYALTVLPNALPSVRNLHMQARLLLKSPWLLESSCKFFGLKHLKLLIFHLDDDMHNILSLASFLKAAPLIEILEIDFNIFGLINDLETDSLRSLPNCPYNYLRNVCITGYQGDIGQLELAVHIVQNAPALEVLIIDRTTRRGAHVNQHSGEWPGIVVRRHLDGKLLPTTKLKII</sequence>
<comment type="caution">
    <text evidence="2">The sequence shown here is derived from an EMBL/GenBank/DDBJ whole genome shotgun (WGS) entry which is preliminary data.</text>
</comment>
<dbReference type="AlphaFoldDB" id="A0AAD8VEX4"/>
<protein>
    <recommendedName>
        <fullName evidence="1">At1g61320/AtMIF1 LRR domain-containing protein</fullName>
    </recommendedName>
</protein>
<proteinExistence type="predicted"/>
<dbReference type="InterPro" id="IPR055357">
    <property type="entry name" value="LRR_At1g61320_AtMIF1"/>
</dbReference>
<evidence type="ECO:0000313" key="3">
    <source>
        <dbReference type="Proteomes" id="UP001231189"/>
    </source>
</evidence>
<keyword evidence="3" id="KW-1185">Reference proteome</keyword>
<feature type="domain" description="At1g61320/AtMIF1 LRR" evidence="1">
    <location>
        <begin position="134"/>
        <end position="308"/>
    </location>
</feature>
<dbReference type="PANTHER" id="PTHR34145:SF57">
    <property type="entry name" value="F-BOX DOMAIN-CONTAINING PROTEIN"/>
    <property type="match status" value="1"/>
</dbReference>
<evidence type="ECO:0000259" key="1">
    <source>
        <dbReference type="Pfam" id="PF23622"/>
    </source>
</evidence>
<dbReference type="Pfam" id="PF23622">
    <property type="entry name" value="LRR_At1g61320_AtMIF1"/>
    <property type="match status" value="1"/>
</dbReference>